<dbReference type="AlphaFoldDB" id="A0A3B0MV90"/>
<organism evidence="1 2">
    <name type="scientific">Roseinatronobacter ekhonensis</name>
    <dbReference type="NCBI Taxonomy" id="254356"/>
    <lineage>
        <taxon>Bacteria</taxon>
        <taxon>Pseudomonadati</taxon>
        <taxon>Pseudomonadota</taxon>
        <taxon>Alphaproteobacteria</taxon>
        <taxon>Rhodobacterales</taxon>
        <taxon>Paracoccaceae</taxon>
        <taxon>Roseinatronobacter</taxon>
    </lineage>
</organism>
<sequence length="60" mass="6762">MLVCHLVTTKPELQSALKSLKVAGITPSGVIINQYDVKKSRYGQYGEYHYGAYNYKYASD</sequence>
<reference evidence="2" key="1">
    <citation type="submission" date="2018-08" db="EMBL/GenBank/DDBJ databases">
        <authorList>
            <person name="Rodrigo-Torres L."/>
            <person name="Arahal R. D."/>
            <person name="Lucena T."/>
        </authorList>
    </citation>
    <scope>NUCLEOTIDE SEQUENCE [LARGE SCALE GENOMIC DNA]</scope>
    <source>
        <strain evidence="2">CECT 7235</strain>
    </source>
</reference>
<dbReference type="EMBL" id="UIHC01000061">
    <property type="protein sequence ID" value="SUZ33629.1"/>
    <property type="molecule type" value="Genomic_DNA"/>
</dbReference>
<evidence type="ECO:0000313" key="2">
    <source>
        <dbReference type="Proteomes" id="UP000272908"/>
    </source>
</evidence>
<protein>
    <recommendedName>
        <fullName evidence="3">Tyrosine-protein kinase YveL</fullName>
    </recommendedName>
</protein>
<gene>
    <name evidence="1" type="ORF">ROE7235_03402</name>
</gene>
<keyword evidence="2" id="KW-1185">Reference proteome</keyword>
<proteinExistence type="predicted"/>
<dbReference type="Gene3D" id="3.40.50.300">
    <property type="entry name" value="P-loop containing nucleotide triphosphate hydrolases"/>
    <property type="match status" value="1"/>
</dbReference>
<dbReference type="Proteomes" id="UP000272908">
    <property type="component" value="Unassembled WGS sequence"/>
</dbReference>
<evidence type="ECO:0000313" key="1">
    <source>
        <dbReference type="EMBL" id="SUZ33629.1"/>
    </source>
</evidence>
<accession>A0A3B0MV90</accession>
<name>A0A3B0MV90_9RHOB</name>
<evidence type="ECO:0008006" key="3">
    <source>
        <dbReference type="Google" id="ProtNLM"/>
    </source>
</evidence>
<dbReference type="InterPro" id="IPR027417">
    <property type="entry name" value="P-loop_NTPase"/>
</dbReference>